<reference evidence="2 3" key="1">
    <citation type="journal article" date="2016" name="Nat. Commun.">
        <title>Thousands of microbial genomes shed light on interconnected biogeochemical processes in an aquifer system.</title>
        <authorList>
            <person name="Anantharaman K."/>
            <person name="Brown C.T."/>
            <person name="Hug L.A."/>
            <person name="Sharon I."/>
            <person name="Castelle C.J."/>
            <person name="Probst A.J."/>
            <person name="Thomas B.C."/>
            <person name="Singh A."/>
            <person name="Wilkins M.J."/>
            <person name="Karaoz U."/>
            <person name="Brodie E.L."/>
            <person name="Williams K.H."/>
            <person name="Hubbard S.S."/>
            <person name="Banfield J.F."/>
        </authorList>
    </citation>
    <scope>NUCLEOTIDE SEQUENCE [LARGE SCALE GENOMIC DNA]</scope>
</reference>
<comment type="caution">
    <text evidence="2">The sequence shown here is derived from an EMBL/GenBank/DDBJ whole genome shotgun (WGS) entry which is preliminary data.</text>
</comment>
<sequence length="75" mass="8342">MGEWLVMVVPRRPRLPVKVIETLIVWFVELSVVSFGSVVLPAVFDRHSPDIVLWGLATAIMFIAGAIALAWRLGK</sequence>
<organism evidence="2 3">
    <name type="scientific">Candidatus Chisholmbacteria bacterium RIFCSPHIGHO2_01_FULL_48_12</name>
    <dbReference type="NCBI Taxonomy" id="1797589"/>
    <lineage>
        <taxon>Bacteria</taxon>
        <taxon>Candidatus Chisholmiibacteriota</taxon>
    </lineage>
</organism>
<protein>
    <submittedName>
        <fullName evidence="2">Uncharacterized protein</fullName>
    </submittedName>
</protein>
<feature type="transmembrane region" description="Helical" evidence="1">
    <location>
        <begin position="51"/>
        <end position="71"/>
    </location>
</feature>
<evidence type="ECO:0000313" key="2">
    <source>
        <dbReference type="EMBL" id="OGY16618.1"/>
    </source>
</evidence>
<keyword evidence="1" id="KW-0472">Membrane</keyword>
<evidence type="ECO:0000313" key="3">
    <source>
        <dbReference type="Proteomes" id="UP000177324"/>
    </source>
</evidence>
<keyword evidence="1" id="KW-1133">Transmembrane helix</keyword>
<feature type="transmembrane region" description="Helical" evidence="1">
    <location>
        <begin position="23"/>
        <end position="44"/>
    </location>
</feature>
<name>A0A1G1VML7_9BACT</name>
<dbReference type="Proteomes" id="UP000177324">
    <property type="component" value="Unassembled WGS sequence"/>
</dbReference>
<keyword evidence="1" id="KW-0812">Transmembrane</keyword>
<accession>A0A1G1VML7</accession>
<proteinExistence type="predicted"/>
<dbReference type="EMBL" id="MHCH01000042">
    <property type="protein sequence ID" value="OGY16618.1"/>
    <property type="molecule type" value="Genomic_DNA"/>
</dbReference>
<gene>
    <name evidence="2" type="ORF">A2784_03775</name>
</gene>
<dbReference type="AlphaFoldDB" id="A0A1G1VML7"/>
<evidence type="ECO:0000256" key="1">
    <source>
        <dbReference type="SAM" id="Phobius"/>
    </source>
</evidence>
<dbReference type="STRING" id="1797589.A2784_03775"/>